<evidence type="ECO:0000256" key="1">
    <source>
        <dbReference type="ARBA" id="ARBA00009277"/>
    </source>
</evidence>
<dbReference type="Gene3D" id="3.30.420.10">
    <property type="entry name" value="Ribonuclease H-like superfamily/Ribonuclease H"/>
    <property type="match status" value="1"/>
</dbReference>
<dbReference type="EMBL" id="JAEKNN010000044">
    <property type="protein sequence ID" value="MBJ7609450.1"/>
    <property type="molecule type" value="Genomic_DNA"/>
</dbReference>
<gene>
    <name evidence="3" type="primary">istA</name>
    <name evidence="3" type="ORF">JF887_08480</name>
</gene>
<dbReference type="GO" id="GO:0015074">
    <property type="term" value="P:DNA integration"/>
    <property type="evidence" value="ECO:0007669"/>
    <property type="project" value="InterPro"/>
</dbReference>
<evidence type="ECO:0000259" key="2">
    <source>
        <dbReference type="PROSITE" id="PS50994"/>
    </source>
</evidence>
<feature type="domain" description="Integrase catalytic" evidence="2">
    <location>
        <begin position="116"/>
        <end position="283"/>
    </location>
</feature>
<organism evidence="3 4">
    <name type="scientific">Candidatus Amunia macphersoniae</name>
    <dbReference type="NCBI Taxonomy" id="3127014"/>
    <lineage>
        <taxon>Bacteria</taxon>
        <taxon>Bacillati</taxon>
        <taxon>Candidatus Dormiibacterota</taxon>
        <taxon>Candidatus Dormibacteria</taxon>
        <taxon>Candidatus Aeolococcales</taxon>
        <taxon>Candidatus Aeolococcaceae</taxon>
        <taxon>Candidatus Amunia</taxon>
    </lineage>
</organism>
<dbReference type="AlphaFoldDB" id="A0A934KPE7"/>
<dbReference type="Pfam" id="PF22483">
    <property type="entry name" value="Mu-transpos_C_2"/>
    <property type="match status" value="1"/>
</dbReference>
<dbReference type="GO" id="GO:0003676">
    <property type="term" value="F:nucleic acid binding"/>
    <property type="evidence" value="ECO:0007669"/>
    <property type="project" value="InterPro"/>
</dbReference>
<name>A0A934KPE7_9BACT</name>
<protein>
    <submittedName>
        <fullName evidence="3">IS21 family transposase</fullName>
    </submittedName>
</protein>
<evidence type="ECO:0000313" key="4">
    <source>
        <dbReference type="Proteomes" id="UP000614410"/>
    </source>
</evidence>
<dbReference type="Proteomes" id="UP000614410">
    <property type="component" value="Unassembled WGS sequence"/>
</dbReference>
<dbReference type="InterPro" id="IPR012337">
    <property type="entry name" value="RNaseH-like_sf"/>
</dbReference>
<dbReference type="InterPro" id="IPR036397">
    <property type="entry name" value="RNaseH_sf"/>
</dbReference>
<proteinExistence type="inferred from homology"/>
<sequence>MKSTREQLDIITAYQELGSYRAAAKLCGTTDKTVKQVVERQQQGELTYRTPPRPAHNTDAVRDLIHQRVAATGGRITAKRLLPRARTMGYTGSARNFRRAVAAVKAQWKQHRRVYRPWVPNAGEHLAIDWGEEGPLRIFCAVLAWSRYRFVRFASNQRRETTLRLLAECFEEMGGVPAVVLADRMGCLKAGTVANVVVPHPEYVRFAAHFGFRPDFCEAADPESKGVVENLVGYAKRDLVVPADGWSSPEAGNGDAAAWCAEVNGAVHSEIQAVPALRLVAEKELLRPLPSLRPALRAGEIRTVDRLSTVRFGSARYSVPVRLVRAHVDVSAEGHDVVIRFEGEEVARHAVVPPGAVAVTDDHYGGVARRPSRAVRPRSPAEHAFLAIGPVAERFLRDAAAAGTSRLEGSLTEILDLGAAFGREQLVAALERAVTYRRFRPGDVRAILEAGAGVSTPVAAGAALQLGLPVVPTRPLSAYALEELR</sequence>
<comment type="caution">
    <text evidence="3">The sequence shown here is derived from an EMBL/GenBank/DDBJ whole genome shotgun (WGS) entry which is preliminary data.</text>
</comment>
<dbReference type="PANTHER" id="PTHR35004">
    <property type="entry name" value="TRANSPOSASE RV3428C-RELATED"/>
    <property type="match status" value="1"/>
</dbReference>
<dbReference type="SUPFAM" id="SSF53098">
    <property type="entry name" value="Ribonuclease H-like"/>
    <property type="match status" value="1"/>
</dbReference>
<dbReference type="NCBIfam" id="NF033546">
    <property type="entry name" value="transpos_IS21"/>
    <property type="match status" value="1"/>
</dbReference>
<comment type="similarity">
    <text evidence="1">Belongs to the transposase IS21/IS408/IS1162 family.</text>
</comment>
<accession>A0A934KPE7</accession>
<reference evidence="3 4" key="1">
    <citation type="submission" date="2020-10" db="EMBL/GenBank/DDBJ databases">
        <title>Ca. Dormibacterota MAGs.</title>
        <authorList>
            <person name="Montgomery K."/>
        </authorList>
    </citation>
    <scope>NUCLEOTIDE SEQUENCE [LARGE SCALE GENOMIC DNA]</scope>
    <source>
        <strain evidence="3">Mitchell_Peninsula_5</strain>
    </source>
</reference>
<dbReference type="InterPro" id="IPR054353">
    <property type="entry name" value="IstA-like_C"/>
</dbReference>
<evidence type="ECO:0000313" key="3">
    <source>
        <dbReference type="EMBL" id="MBJ7609450.1"/>
    </source>
</evidence>
<dbReference type="InterPro" id="IPR001584">
    <property type="entry name" value="Integrase_cat-core"/>
</dbReference>
<dbReference type="PROSITE" id="PS50994">
    <property type="entry name" value="INTEGRASE"/>
    <property type="match status" value="1"/>
</dbReference>